<evidence type="ECO:0000256" key="1">
    <source>
        <dbReference type="ARBA" id="ARBA00022676"/>
    </source>
</evidence>
<protein>
    <recommendedName>
        <fullName evidence="3">Glycosyltransferase 2-like domain-containing protein</fullName>
    </recommendedName>
</protein>
<keyword evidence="5" id="KW-1185">Reference proteome</keyword>
<proteinExistence type="predicted"/>
<keyword evidence="2" id="KW-0808">Transferase</keyword>
<dbReference type="InterPro" id="IPR001173">
    <property type="entry name" value="Glyco_trans_2-like"/>
</dbReference>
<dbReference type="GO" id="GO:0016758">
    <property type="term" value="F:hexosyltransferase activity"/>
    <property type="evidence" value="ECO:0007669"/>
    <property type="project" value="UniProtKB-ARBA"/>
</dbReference>
<comment type="caution">
    <text evidence="4">The sequence shown here is derived from an EMBL/GenBank/DDBJ whole genome shotgun (WGS) entry which is preliminary data.</text>
</comment>
<dbReference type="PANTHER" id="PTHR22916:SF51">
    <property type="entry name" value="GLYCOSYLTRANSFERASE EPSH-RELATED"/>
    <property type="match status" value="1"/>
</dbReference>
<evidence type="ECO:0000256" key="2">
    <source>
        <dbReference type="ARBA" id="ARBA00022679"/>
    </source>
</evidence>
<accession>A0A512RE55</accession>
<dbReference type="SUPFAM" id="SSF53448">
    <property type="entry name" value="Nucleotide-diphospho-sugar transferases"/>
    <property type="match status" value="1"/>
</dbReference>
<sequence length="356" mass="40861">MTHMKNPLVSIIVPVYNVEPWLPACIDSLVNQSWLHAEIIFVNDGSTDGSLAVLQASAQRDQRIRVLTQENAGAGAARNHGLDTASGEYVIFVDGDDRIALNTVEDCIKQALDVDADIVCFGFRKVRKPDNDLETISSFEYEPGSFAADDHLDSFFAENSHRKEKLNTATMGKLYRRSLLEQHRIRFRLAVFEDTPFFLEAAYHAKKIARISGALYEYFIREKSVAARSTTGALISAEKISKFYTADAWVKDFLIRENIFGQYRAGYYRFHNARVLLYGGYFEVYVDGKGADDDAARLFLEHLRMHRKDVTFHRKGLYRAYRKRVFMLKVGLWLSDISLRLAHRFFVRYERTLAPK</sequence>
<feature type="domain" description="Glycosyltransferase 2-like" evidence="3">
    <location>
        <begin position="10"/>
        <end position="182"/>
    </location>
</feature>
<evidence type="ECO:0000259" key="3">
    <source>
        <dbReference type="Pfam" id="PF00535"/>
    </source>
</evidence>
<name>A0A512RE55_9BACT</name>
<dbReference type="Gene3D" id="3.90.550.10">
    <property type="entry name" value="Spore Coat Polysaccharide Biosynthesis Protein SpsA, Chain A"/>
    <property type="match status" value="1"/>
</dbReference>
<gene>
    <name evidence="4" type="ORF">CCY01nite_01640</name>
</gene>
<dbReference type="PANTHER" id="PTHR22916">
    <property type="entry name" value="GLYCOSYLTRANSFERASE"/>
    <property type="match status" value="1"/>
</dbReference>
<dbReference type="CDD" id="cd00761">
    <property type="entry name" value="Glyco_tranf_GTA_type"/>
    <property type="match status" value="1"/>
</dbReference>
<dbReference type="EMBL" id="BKAU01000001">
    <property type="protein sequence ID" value="GEP93904.1"/>
    <property type="molecule type" value="Genomic_DNA"/>
</dbReference>
<keyword evidence="1" id="KW-0328">Glycosyltransferase</keyword>
<dbReference type="InterPro" id="IPR029044">
    <property type="entry name" value="Nucleotide-diphossugar_trans"/>
</dbReference>
<organism evidence="4 5">
    <name type="scientific">Chitinophaga cymbidii</name>
    <dbReference type="NCBI Taxonomy" id="1096750"/>
    <lineage>
        <taxon>Bacteria</taxon>
        <taxon>Pseudomonadati</taxon>
        <taxon>Bacteroidota</taxon>
        <taxon>Chitinophagia</taxon>
        <taxon>Chitinophagales</taxon>
        <taxon>Chitinophagaceae</taxon>
        <taxon>Chitinophaga</taxon>
    </lineage>
</organism>
<dbReference type="Proteomes" id="UP000321436">
    <property type="component" value="Unassembled WGS sequence"/>
</dbReference>
<reference evidence="4 5" key="1">
    <citation type="submission" date="2019-07" db="EMBL/GenBank/DDBJ databases">
        <title>Whole genome shotgun sequence of Chitinophaga cymbidii NBRC 109752.</title>
        <authorList>
            <person name="Hosoyama A."/>
            <person name="Uohara A."/>
            <person name="Ohji S."/>
            <person name="Ichikawa N."/>
        </authorList>
    </citation>
    <scope>NUCLEOTIDE SEQUENCE [LARGE SCALE GENOMIC DNA]</scope>
    <source>
        <strain evidence="4 5">NBRC 109752</strain>
    </source>
</reference>
<evidence type="ECO:0000313" key="4">
    <source>
        <dbReference type="EMBL" id="GEP93904.1"/>
    </source>
</evidence>
<evidence type="ECO:0000313" key="5">
    <source>
        <dbReference type="Proteomes" id="UP000321436"/>
    </source>
</evidence>
<dbReference type="AlphaFoldDB" id="A0A512RE55"/>
<dbReference type="Pfam" id="PF00535">
    <property type="entry name" value="Glycos_transf_2"/>
    <property type="match status" value="1"/>
</dbReference>